<dbReference type="PANTHER" id="PTHR43500">
    <property type="entry name" value="CYSTATHIONINE BETA-LYASE-RELATED"/>
    <property type="match status" value="1"/>
</dbReference>
<keyword evidence="4 8" id="KW-0456">Lyase</keyword>
<evidence type="ECO:0000256" key="6">
    <source>
        <dbReference type="PIRSR" id="PIRSR001434-2"/>
    </source>
</evidence>
<dbReference type="NCBIfam" id="TIGR01324">
    <property type="entry name" value="cysta_beta_ly_B"/>
    <property type="match status" value="1"/>
</dbReference>
<dbReference type="Gene3D" id="3.40.640.10">
    <property type="entry name" value="Type I PLP-dependent aspartate aminotransferase-like (Major domain)"/>
    <property type="match status" value="1"/>
</dbReference>
<proteinExistence type="inferred from homology"/>
<dbReference type="InterPro" id="IPR015422">
    <property type="entry name" value="PyrdxlP-dep_Trfase_small"/>
</dbReference>
<keyword evidence="3 6" id="KW-0663">Pyridoxal phosphate</keyword>
<organism evidence="8 9">
    <name type="scientific">Caballeronia sordidicola</name>
    <name type="common">Burkholderia sordidicola</name>
    <dbReference type="NCBI Taxonomy" id="196367"/>
    <lineage>
        <taxon>Bacteria</taxon>
        <taxon>Pseudomonadati</taxon>
        <taxon>Pseudomonadota</taxon>
        <taxon>Betaproteobacteria</taxon>
        <taxon>Burkholderiales</taxon>
        <taxon>Burkholderiaceae</taxon>
        <taxon>Caballeronia</taxon>
    </lineage>
</organism>
<dbReference type="InterPro" id="IPR015421">
    <property type="entry name" value="PyrdxlP-dep_Trfase_major"/>
</dbReference>
<evidence type="ECO:0000256" key="4">
    <source>
        <dbReference type="ARBA" id="ARBA00023239"/>
    </source>
</evidence>
<sequence>MIRRHRLLAMALFSFSPDMQDISMTDSSHSSKELSLQTRIVHPEDKLTPGFQSFSVPVARASTVVFPDLATMRALVWHDDSQWRYGLHATPTSLALAQRLAAIEGGQHALLAPSGLSSISNVYFALVKSGDHVLIPDNAYSPNREHADWLAKDFGLEVTYYDPLIGAGIDALIQPNTRLIWLEAPGSVTMEVQDVPAITKVARAHDVLTAIDNTYSAGLAFKPFEHGVDISVQALTKYQSGGSDILMGAIITVDKSLHARIKAARMRMGIGVSSDDCSLVLRSLPSMKIRFEAHDRTALSLARWLKTRPEIAAVLHPALPDCPGHEFFERDFTGAGGLFSMVFDKRYSPAQIDTFVEALANFAIGWSWGGANSLAMPYNIKSMRTAGAWPHEGVLVRLYIGLEEEADLRADLERALDGLGD</sequence>
<dbReference type="GO" id="GO:0047804">
    <property type="term" value="F:cysteine-S-conjugate beta-lyase activity"/>
    <property type="evidence" value="ECO:0007669"/>
    <property type="project" value="InterPro"/>
</dbReference>
<dbReference type="SUPFAM" id="SSF53383">
    <property type="entry name" value="PLP-dependent transferases"/>
    <property type="match status" value="1"/>
</dbReference>
<gene>
    <name evidence="8" type="ORF">PAMC26577_23135</name>
</gene>
<dbReference type="GO" id="GO:0019346">
    <property type="term" value="P:transsulfuration"/>
    <property type="evidence" value="ECO:0007669"/>
    <property type="project" value="InterPro"/>
</dbReference>
<comment type="catalytic activity">
    <reaction evidence="5">
        <text>L,L-cystathionine + H2O = L-homocysteine + pyruvate + NH4(+)</text>
        <dbReference type="Rhea" id="RHEA:13965"/>
        <dbReference type="ChEBI" id="CHEBI:15361"/>
        <dbReference type="ChEBI" id="CHEBI:15377"/>
        <dbReference type="ChEBI" id="CHEBI:28938"/>
        <dbReference type="ChEBI" id="CHEBI:58161"/>
        <dbReference type="ChEBI" id="CHEBI:58199"/>
    </reaction>
</comment>
<dbReference type="InterPro" id="IPR006233">
    <property type="entry name" value="Cys_b_lyase_bac"/>
</dbReference>
<evidence type="ECO:0000256" key="2">
    <source>
        <dbReference type="ARBA" id="ARBA00009077"/>
    </source>
</evidence>
<comment type="similarity">
    <text evidence="2 7">Belongs to the trans-sulfuration enzymes family.</text>
</comment>
<evidence type="ECO:0000256" key="1">
    <source>
        <dbReference type="ARBA" id="ARBA00001933"/>
    </source>
</evidence>
<name>A0A242MKM7_CABSO</name>
<accession>A0A242MKM7</accession>
<reference evidence="8 9" key="1">
    <citation type="submission" date="2017-03" db="EMBL/GenBank/DDBJ databases">
        <title>Genome analysis of strain PAMC 26577.</title>
        <authorList>
            <person name="Oh H.-M."/>
            <person name="Yang J.-A."/>
        </authorList>
    </citation>
    <scope>NUCLEOTIDE SEQUENCE [LARGE SCALE GENOMIC DNA]</scope>
    <source>
        <strain evidence="8 9">PAMC 26577</strain>
    </source>
</reference>
<dbReference type="Gene3D" id="3.90.1150.10">
    <property type="entry name" value="Aspartate Aminotransferase, domain 1"/>
    <property type="match status" value="1"/>
</dbReference>
<dbReference type="InterPro" id="IPR000277">
    <property type="entry name" value="Cys/Met-Metab_PyrdxlP-dep_enz"/>
</dbReference>
<comment type="cofactor">
    <cofactor evidence="1 7">
        <name>pyridoxal 5'-phosphate</name>
        <dbReference type="ChEBI" id="CHEBI:597326"/>
    </cofactor>
</comment>
<evidence type="ECO:0000313" key="9">
    <source>
        <dbReference type="Proteomes" id="UP000195221"/>
    </source>
</evidence>
<dbReference type="AlphaFoldDB" id="A0A242MKM7"/>
<feature type="modified residue" description="N6-(pyridoxal phosphate)lysine" evidence="6">
    <location>
        <position position="237"/>
    </location>
</feature>
<dbReference type="GO" id="GO:0019450">
    <property type="term" value="P:L-cysteine catabolic process to pyruvate"/>
    <property type="evidence" value="ECO:0007669"/>
    <property type="project" value="TreeGrafter"/>
</dbReference>
<dbReference type="PANTHER" id="PTHR43500:SF1">
    <property type="entry name" value="CYSTATHIONINE BETA-LYASE-RELATED"/>
    <property type="match status" value="1"/>
</dbReference>
<dbReference type="NCBIfam" id="NF005456">
    <property type="entry name" value="PRK07050.1"/>
    <property type="match status" value="1"/>
</dbReference>
<protein>
    <submittedName>
        <fullName evidence="8">Cystathionine beta-lyase</fullName>
    </submittedName>
</protein>
<evidence type="ECO:0000313" key="8">
    <source>
        <dbReference type="EMBL" id="OTP71858.1"/>
    </source>
</evidence>
<dbReference type="Pfam" id="PF01053">
    <property type="entry name" value="Cys_Met_Meta_PP"/>
    <property type="match status" value="1"/>
</dbReference>
<dbReference type="GO" id="GO:0030170">
    <property type="term" value="F:pyridoxal phosphate binding"/>
    <property type="evidence" value="ECO:0007669"/>
    <property type="project" value="InterPro"/>
</dbReference>
<evidence type="ECO:0000256" key="7">
    <source>
        <dbReference type="RuleBase" id="RU362118"/>
    </source>
</evidence>
<dbReference type="EMBL" id="NBTZ01000100">
    <property type="protein sequence ID" value="OTP71858.1"/>
    <property type="molecule type" value="Genomic_DNA"/>
</dbReference>
<dbReference type="PIRSF" id="PIRSF001434">
    <property type="entry name" value="CGS"/>
    <property type="match status" value="1"/>
</dbReference>
<dbReference type="InterPro" id="IPR015424">
    <property type="entry name" value="PyrdxlP-dep_Trfase"/>
</dbReference>
<evidence type="ECO:0000256" key="3">
    <source>
        <dbReference type="ARBA" id="ARBA00022898"/>
    </source>
</evidence>
<evidence type="ECO:0000256" key="5">
    <source>
        <dbReference type="ARBA" id="ARBA00047517"/>
    </source>
</evidence>
<dbReference type="FunFam" id="3.40.640.10:FF:000046">
    <property type="entry name" value="Cystathionine gamma-lyase"/>
    <property type="match status" value="1"/>
</dbReference>
<dbReference type="Proteomes" id="UP000195221">
    <property type="component" value="Unassembled WGS sequence"/>
</dbReference>
<comment type="caution">
    <text evidence="8">The sequence shown here is derived from an EMBL/GenBank/DDBJ whole genome shotgun (WGS) entry which is preliminary data.</text>
</comment>